<feature type="transmembrane region" description="Helical" evidence="10">
    <location>
        <begin position="78"/>
        <end position="103"/>
    </location>
</feature>
<comment type="similarity">
    <text evidence="2 9">Belongs to the G-protein coupled receptor 1 family.</text>
</comment>
<sequence length="374" mass="43384">MYSKGFTKLTPVYYSICIFLGIVINLFVIIIILKNKRLRTTTNLFILNLATADLLFTVFGISAIFYKDFQKTLSKQNSICVVIGFFTLLFLTTSIWTLVMISINRYLNVAKAHVIKTLYTRRKTVFIIAGVWIFSVFISAPPLIGWSEFKSTSSFCTINGKKNISYTIFLGLFVYVIPMVFLASLYMRIFFLLNKFEKKKLRSNINSIKITDTTNKITNSDDAPVELIHYRDLEKSLGFRDKKVLKYYNKYKNKDSTEKDNEKVLTINYLGIPMLNVKHNQQIFAIKNHFKEIRITKKLMVLVLSFFFCWTPIFVGAILYSFNVDLKKPQLTTLGAMLVCLSSTLNPLIYSVMNTSFRKHFGQIWKKMVKFIKC</sequence>
<dbReference type="GeneID" id="136079824"/>
<keyword evidence="8 9" id="KW-0807">Transducer</keyword>
<proteinExistence type="inferred from homology"/>
<feature type="transmembrane region" description="Helical" evidence="10">
    <location>
        <begin position="124"/>
        <end position="144"/>
    </location>
</feature>
<dbReference type="SUPFAM" id="SSF81321">
    <property type="entry name" value="Family A G protein-coupled receptor-like"/>
    <property type="match status" value="1"/>
</dbReference>
<dbReference type="PANTHER" id="PTHR24240">
    <property type="entry name" value="OPSIN"/>
    <property type="match status" value="1"/>
</dbReference>
<protein>
    <submittedName>
        <fullName evidence="13">Alpha-1B adrenergic receptor-like</fullName>
    </submittedName>
</protein>
<evidence type="ECO:0000256" key="1">
    <source>
        <dbReference type="ARBA" id="ARBA00004141"/>
    </source>
</evidence>
<dbReference type="InterPro" id="IPR000611">
    <property type="entry name" value="NPY_rcpt"/>
</dbReference>
<reference evidence="13" key="1">
    <citation type="submission" date="2025-08" db="UniProtKB">
        <authorList>
            <consortium name="RefSeq"/>
        </authorList>
    </citation>
    <scope>IDENTIFICATION</scope>
</reference>
<keyword evidence="5 9" id="KW-0297">G-protein coupled receptor</keyword>
<dbReference type="SMART" id="SM01381">
    <property type="entry name" value="7TM_GPCR_Srsx"/>
    <property type="match status" value="1"/>
</dbReference>
<feature type="transmembrane region" description="Helical" evidence="10">
    <location>
        <begin position="164"/>
        <end position="193"/>
    </location>
</feature>
<evidence type="ECO:0000256" key="6">
    <source>
        <dbReference type="ARBA" id="ARBA00023136"/>
    </source>
</evidence>
<keyword evidence="6 10" id="KW-0472">Membrane</keyword>
<keyword evidence="12" id="KW-1185">Reference proteome</keyword>
<name>A0ABM4BTK0_HYDVU</name>
<dbReference type="Proteomes" id="UP001652625">
    <property type="component" value="Chromosome 04"/>
</dbReference>
<feature type="transmembrane region" description="Helical" evidence="10">
    <location>
        <begin position="299"/>
        <end position="322"/>
    </location>
</feature>
<feature type="domain" description="G-protein coupled receptors family 1 profile" evidence="11">
    <location>
        <begin position="24"/>
        <end position="350"/>
    </location>
</feature>
<dbReference type="PROSITE" id="PS50262">
    <property type="entry name" value="G_PROTEIN_RECEP_F1_2"/>
    <property type="match status" value="1"/>
</dbReference>
<accession>A0ABM4BTK0</accession>
<dbReference type="InterPro" id="IPR017452">
    <property type="entry name" value="GPCR_Rhodpsn_7TM"/>
</dbReference>
<evidence type="ECO:0000256" key="3">
    <source>
        <dbReference type="ARBA" id="ARBA00022692"/>
    </source>
</evidence>
<evidence type="ECO:0000256" key="5">
    <source>
        <dbReference type="ARBA" id="ARBA00023040"/>
    </source>
</evidence>
<evidence type="ECO:0000259" key="11">
    <source>
        <dbReference type="PROSITE" id="PS50262"/>
    </source>
</evidence>
<evidence type="ECO:0000313" key="13">
    <source>
        <dbReference type="RefSeq" id="XP_065652489.1"/>
    </source>
</evidence>
<dbReference type="PRINTS" id="PR00237">
    <property type="entry name" value="GPCRRHODOPSN"/>
</dbReference>
<dbReference type="Pfam" id="PF00001">
    <property type="entry name" value="7tm_1"/>
    <property type="match status" value="1"/>
</dbReference>
<dbReference type="CDD" id="cd00637">
    <property type="entry name" value="7tm_classA_rhodopsin-like"/>
    <property type="match status" value="1"/>
</dbReference>
<evidence type="ECO:0000256" key="8">
    <source>
        <dbReference type="ARBA" id="ARBA00023224"/>
    </source>
</evidence>
<feature type="transmembrane region" description="Helical" evidence="10">
    <location>
        <begin position="45"/>
        <end position="66"/>
    </location>
</feature>
<dbReference type="Gene3D" id="1.20.1070.10">
    <property type="entry name" value="Rhodopsin 7-helix transmembrane proteins"/>
    <property type="match status" value="1"/>
</dbReference>
<gene>
    <name evidence="13" type="primary">LOC136079824</name>
</gene>
<feature type="transmembrane region" description="Helical" evidence="10">
    <location>
        <begin position="12"/>
        <end position="33"/>
    </location>
</feature>
<keyword evidence="4 10" id="KW-1133">Transmembrane helix</keyword>
<evidence type="ECO:0000256" key="10">
    <source>
        <dbReference type="SAM" id="Phobius"/>
    </source>
</evidence>
<comment type="subcellular location">
    <subcellularLocation>
        <location evidence="1">Membrane</location>
        <topology evidence="1">Multi-pass membrane protein</topology>
    </subcellularLocation>
</comment>
<keyword evidence="7 9" id="KW-0675">Receptor</keyword>
<dbReference type="PROSITE" id="PS00237">
    <property type="entry name" value="G_PROTEIN_RECEP_F1_1"/>
    <property type="match status" value="1"/>
</dbReference>
<keyword evidence="3 9" id="KW-0812">Transmembrane</keyword>
<evidence type="ECO:0000256" key="9">
    <source>
        <dbReference type="RuleBase" id="RU000688"/>
    </source>
</evidence>
<dbReference type="InterPro" id="IPR000276">
    <property type="entry name" value="GPCR_Rhodpsn"/>
</dbReference>
<dbReference type="InterPro" id="IPR050125">
    <property type="entry name" value="GPCR_opsins"/>
</dbReference>
<evidence type="ECO:0000256" key="4">
    <source>
        <dbReference type="ARBA" id="ARBA00022989"/>
    </source>
</evidence>
<organism evidence="12 13">
    <name type="scientific">Hydra vulgaris</name>
    <name type="common">Hydra</name>
    <name type="synonym">Hydra attenuata</name>
    <dbReference type="NCBI Taxonomy" id="6087"/>
    <lineage>
        <taxon>Eukaryota</taxon>
        <taxon>Metazoa</taxon>
        <taxon>Cnidaria</taxon>
        <taxon>Hydrozoa</taxon>
        <taxon>Hydroidolina</taxon>
        <taxon>Anthoathecata</taxon>
        <taxon>Aplanulata</taxon>
        <taxon>Hydridae</taxon>
        <taxon>Hydra</taxon>
    </lineage>
</organism>
<evidence type="ECO:0000313" key="12">
    <source>
        <dbReference type="Proteomes" id="UP001652625"/>
    </source>
</evidence>
<feature type="transmembrane region" description="Helical" evidence="10">
    <location>
        <begin position="334"/>
        <end position="353"/>
    </location>
</feature>
<evidence type="ECO:0000256" key="7">
    <source>
        <dbReference type="ARBA" id="ARBA00023170"/>
    </source>
</evidence>
<dbReference type="PRINTS" id="PR01012">
    <property type="entry name" value="NRPEPTIDEYR"/>
</dbReference>
<evidence type="ECO:0000256" key="2">
    <source>
        <dbReference type="ARBA" id="ARBA00010663"/>
    </source>
</evidence>
<dbReference type="RefSeq" id="XP_065652489.1">
    <property type="nucleotide sequence ID" value="XM_065796417.1"/>
</dbReference>